<dbReference type="Proteomes" id="UP000095286">
    <property type="component" value="Unplaced"/>
</dbReference>
<name>A0AC35TKE2_9BILA</name>
<accession>A0AC35TKE2</accession>
<protein>
    <submittedName>
        <fullName evidence="2">Cytochrome P450</fullName>
    </submittedName>
</protein>
<proteinExistence type="predicted"/>
<sequence length="459" mass="53053">MVLLVLTIILGFVVLYVLQFYKKVYSLPKGPFPVPLIGNVHLFNPAELHKWILEQRKIYGSVFSIYIANPYVVLSDVKSIKEALVTNGEWFAGRQQQFPETMMHDAVDVGVIMSSGDMWQAQRRLTLKIMRDFGMGRPMMEDKILLAINDLTQHMDSLADKDHVDFPSIIHLTIGNIINSITFGFMYPFNDAKEFYNFTHIVDETMNSSCRWEFKVLSMFPKLANYSIVKNGIFRSFFSQNKELRRINSERVAKAKACFKPNEEPQNFVHAALREINSVDSNYNFLDDTHITGMTFDMYLAGQETSTTTTKWFILMLMKYPEVQQKVFEEIFNAVGLENEIKLSHKNQLPYTMAFINEAQRYCNIVPLVPGHLCTKDTTIQGHFIPKGTVVQPFFYGSNYDETVFEEPYEFKPERFLLEDGKTLNKQLYDQMYSFGRGARVCAGQSLAMMELQVRIINK</sequence>
<evidence type="ECO:0000313" key="1">
    <source>
        <dbReference type="Proteomes" id="UP000095286"/>
    </source>
</evidence>
<organism evidence="1 2">
    <name type="scientific">Rhabditophanes sp. KR3021</name>
    <dbReference type="NCBI Taxonomy" id="114890"/>
    <lineage>
        <taxon>Eukaryota</taxon>
        <taxon>Metazoa</taxon>
        <taxon>Ecdysozoa</taxon>
        <taxon>Nematoda</taxon>
        <taxon>Chromadorea</taxon>
        <taxon>Rhabditida</taxon>
        <taxon>Tylenchina</taxon>
        <taxon>Panagrolaimomorpha</taxon>
        <taxon>Strongyloidoidea</taxon>
        <taxon>Alloionematidae</taxon>
        <taxon>Rhabditophanes</taxon>
    </lineage>
</organism>
<evidence type="ECO:0000313" key="2">
    <source>
        <dbReference type="WBParaSite" id="RSKR_0000162400.1"/>
    </source>
</evidence>
<reference evidence="2" key="1">
    <citation type="submission" date="2016-11" db="UniProtKB">
        <authorList>
            <consortium name="WormBaseParasite"/>
        </authorList>
    </citation>
    <scope>IDENTIFICATION</scope>
    <source>
        <strain evidence="2">KR3021</strain>
    </source>
</reference>
<dbReference type="WBParaSite" id="RSKR_0000162400.1">
    <property type="protein sequence ID" value="RSKR_0000162400.1"/>
    <property type="gene ID" value="RSKR_0000162400"/>
</dbReference>